<sequence length="303" mass="33959">MSILVSGLVNIETTLQIETFPLEYDPVRYPFWGINTSVSGVGTNVSLALHTLGKDVYFCTLLGADFYGEMAHDWIQRQDLSTEFFIRRLPQTAQSVIVYDKRGRRQIHVDLKNIQEQRYPAELFEIALDRVSAAVLCNINFNRPLLEIAKKKGIPICTDVHTLADPEDEYNRDFMAAADLLFLSNEKLWTTADKAALELMERYNNKLIVIGQGERGALLLEQDGEPVHLPAVQTRPIISTIGAGDALLSSFINFYIDGFSPLESLKRAMVFASWKIGTAGASQGFLNSYELEKLYTQDIASAI</sequence>
<keyword evidence="1" id="KW-0808">Transferase</keyword>
<evidence type="ECO:0000259" key="3">
    <source>
        <dbReference type="Pfam" id="PF00294"/>
    </source>
</evidence>
<dbReference type="InterPro" id="IPR011611">
    <property type="entry name" value="PfkB_dom"/>
</dbReference>
<dbReference type="GO" id="GO:0016301">
    <property type="term" value="F:kinase activity"/>
    <property type="evidence" value="ECO:0007669"/>
    <property type="project" value="UniProtKB-KW"/>
</dbReference>
<comment type="caution">
    <text evidence="4">The sequence shown here is derived from an EMBL/GenBank/DDBJ whole genome shotgun (WGS) entry which is preliminary data.</text>
</comment>
<dbReference type="SUPFAM" id="SSF53613">
    <property type="entry name" value="Ribokinase-like"/>
    <property type="match status" value="1"/>
</dbReference>
<name>A0A7C3I421_9SPIR</name>
<feature type="domain" description="Carbohydrate kinase PfkB" evidence="3">
    <location>
        <begin position="35"/>
        <end position="283"/>
    </location>
</feature>
<protein>
    <submittedName>
        <fullName evidence="4">Carbohydrate kinase family protein</fullName>
    </submittedName>
</protein>
<dbReference type="InterPro" id="IPR029056">
    <property type="entry name" value="Ribokinase-like"/>
</dbReference>
<evidence type="ECO:0000313" key="4">
    <source>
        <dbReference type="EMBL" id="HFH29398.1"/>
    </source>
</evidence>
<evidence type="ECO:0000256" key="1">
    <source>
        <dbReference type="ARBA" id="ARBA00022679"/>
    </source>
</evidence>
<dbReference type="PANTHER" id="PTHR10584">
    <property type="entry name" value="SUGAR KINASE"/>
    <property type="match status" value="1"/>
</dbReference>
<dbReference type="PANTHER" id="PTHR10584:SF166">
    <property type="entry name" value="RIBOKINASE"/>
    <property type="match status" value="1"/>
</dbReference>
<reference evidence="4" key="1">
    <citation type="journal article" date="2020" name="mSystems">
        <title>Genome- and Community-Level Interaction Insights into Carbon Utilization and Element Cycling Functions of Hydrothermarchaeota in Hydrothermal Sediment.</title>
        <authorList>
            <person name="Zhou Z."/>
            <person name="Liu Y."/>
            <person name="Xu W."/>
            <person name="Pan J."/>
            <person name="Luo Z.H."/>
            <person name="Li M."/>
        </authorList>
    </citation>
    <scope>NUCLEOTIDE SEQUENCE [LARGE SCALE GENOMIC DNA]</scope>
    <source>
        <strain evidence="4">SpSt-503</strain>
    </source>
</reference>
<evidence type="ECO:0000256" key="2">
    <source>
        <dbReference type="ARBA" id="ARBA00022777"/>
    </source>
</evidence>
<dbReference type="AlphaFoldDB" id="A0A7C3I421"/>
<organism evidence="4">
    <name type="scientific">Gracilinema caldarium</name>
    <dbReference type="NCBI Taxonomy" id="215591"/>
    <lineage>
        <taxon>Bacteria</taxon>
        <taxon>Pseudomonadati</taxon>
        <taxon>Spirochaetota</taxon>
        <taxon>Spirochaetia</taxon>
        <taxon>Spirochaetales</taxon>
        <taxon>Breznakiellaceae</taxon>
        <taxon>Gracilinema</taxon>
    </lineage>
</organism>
<dbReference type="Gene3D" id="3.40.1190.20">
    <property type="match status" value="1"/>
</dbReference>
<dbReference type="Pfam" id="PF00294">
    <property type="entry name" value="PfkB"/>
    <property type="match status" value="1"/>
</dbReference>
<proteinExistence type="predicted"/>
<gene>
    <name evidence="4" type="ORF">ENS59_07780</name>
</gene>
<keyword evidence="2 4" id="KW-0418">Kinase</keyword>
<dbReference type="EMBL" id="DSVL01000240">
    <property type="protein sequence ID" value="HFH29398.1"/>
    <property type="molecule type" value="Genomic_DNA"/>
</dbReference>
<accession>A0A7C3I421</accession>